<name>A0A0D7BIC9_9AGAR</name>
<dbReference type="Proteomes" id="UP000054007">
    <property type="component" value="Unassembled WGS sequence"/>
</dbReference>
<dbReference type="EMBL" id="KN880470">
    <property type="protein sequence ID" value="KIY70313.1"/>
    <property type="molecule type" value="Genomic_DNA"/>
</dbReference>
<protein>
    <submittedName>
        <fullName evidence="1">Uncharacterized protein</fullName>
    </submittedName>
</protein>
<accession>A0A0D7BIC9</accession>
<reference evidence="1 2" key="1">
    <citation type="journal article" date="2015" name="Fungal Genet. Biol.">
        <title>Evolution of novel wood decay mechanisms in Agaricales revealed by the genome sequences of Fistulina hepatica and Cylindrobasidium torrendii.</title>
        <authorList>
            <person name="Floudas D."/>
            <person name="Held B.W."/>
            <person name="Riley R."/>
            <person name="Nagy L.G."/>
            <person name="Koehler G."/>
            <person name="Ransdell A.S."/>
            <person name="Younus H."/>
            <person name="Chow J."/>
            <person name="Chiniquy J."/>
            <person name="Lipzen A."/>
            <person name="Tritt A."/>
            <person name="Sun H."/>
            <person name="Haridas S."/>
            <person name="LaButti K."/>
            <person name="Ohm R.A."/>
            <person name="Kues U."/>
            <person name="Blanchette R.A."/>
            <person name="Grigoriev I.V."/>
            <person name="Minto R.E."/>
            <person name="Hibbett D.S."/>
        </authorList>
    </citation>
    <scope>NUCLEOTIDE SEQUENCE [LARGE SCALE GENOMIC DNA]</scope>
    <source>
        <strain evidence="1 2">FP15055 ss-10</strain>
    </source>
</reference>
<proteinExistence type="predicted"/>
<evidence type="ECO:0000313" key="2">
    <source>
        <dbReference type="Proteomes" id="UP000054007"/>
    </source>
</evidence>
<gene>
    <name evidence="1" type="ORF">CYLTODRAFT_476095</name>
</gene>
<organism evidence="1 2">
    <name type="scientific">Cylindrobasidium torrendii FP15055 ss-10</name>
    <dbReference type="NCBI Taxonomy" id="1314674"/>
    <lineage>
        <taxon>Eukaryota</taxon>
        <taxon>Fungi</taxon>
        <taxon>Dikarya</taxon>
        <taxon>Basidiomycota</taxon>
        <taxon>Agaricomycotina</taxon>
        <taxon>Agaricomycetes</taxon>
        <taxon>Agaricomycetidae</taxon>
        <taxon>Agaricales</taxon>
        <taxon>Marasmiineae</taxon>
        <taxon>Physalacriaceae</taxon>
        <taxon>Cylindrobasidium</taxon>
    </lineage>
</organism>
<dbReference type="OrthoDB" id="10261556at2759"/>
<evidence type="ECO:0000313" key="1">
    <source>
        <dbReference type="EMBL" id="KIY70313.1"/>
    </source>
</evidence>
<sequence length="265" mass="30143">MTGKFKKRKALSAIQKHDSAALSWFIATNECRRTPWDVFFENKDKCVLGIDVADGARCCDNCQPAQFPVPNVIFEIPNVYKPKRAPKPTDAQKMAVTAALKAWRMGIIRRDYPGQRTITARSILDDDVLGAIVSRARSVIEPRIFETVIPWYWAAGREGEYGCEVVNVVKQAVAQFPDPEDIVREEQRQERAYRKLRSMVVKDRKSTHKRLQPLFLECIAAIEALEDKDGNRVCGLFMRRPSSRVRLDLQGQLMADVQPEIPGLL</sequence>
<keyword evidence="2" id="KW-1185">Reference proteome</keyword>
<dbReference type="AlphaFoldDB" id="A0A0D7BIC9"/>